<dbReference type="PANTHER" id="PTHR46825">
    <property type="entry name" value="D-ALANYL-D-ALANINE-CARBOXYPEPTIDASE/ENDOPEPTIDASE AMPH"/>
    <property type="match status" value="1"/>
</dbReference>
<dbReference type="SUPFAM" id="SSF56601">
    <property type="entry name" value="beta-lactamase/transpeptidase-like"/>
    <property type="match status" value="1"/>
</dbReference>
<dbReference type="InterPro" id="IPR012338">
    <property type="entry name" value="Beta-lactam/transpept-like"/>
</dbReference>
<dbReference type="PANTHER" id="PTHR46825:SF9">
    <property type="entry name" value="BETA-LACTAMASE-RELATED DOMAIN-CONTAINING PROTEIN"/>
    <property type="match status" value="1"/>
</dbReference>
<feature type="signal peptide" evidence="1">
    <location>
        <begin position="1"/>
        <end position="25"/>
    </location>
</feature>
<comment type="caution">
    <text evidence="3">The sequence shown here is derived from an EMBL/GenBank/DDBJ whole genome shotgun (WGS) entry which is preliminary data.</text>
</comment>
<evidence type="ECO:0000313" key="3">
    <source>
        <dbReference type="EMBL" id="RUO41970.1"/>
    </source>
</evidence>
<dbReference type="AlphaFoldDB" id="A0A7Z6ZVR5"/>
<dbReference type="Gene3D" id="3.40.710.10">
    <property type="entry name" value="DD-peptidase/beta-lactamase superfamily"/>
    <property type="match status" value="1"/>
</dbReference>
<feature type="domain" description="Beta-lactamase-related" evidence="2">
    <location>
        <begin position="53"/>
        <end position="341"/>
    </location>
</feature>
<accession>A0A7Z6ZVR5</accession>
<evidence type="ECO:0000256" key="1">
    <source>
        <dbReference type="SAM" id="SignalP"/>
    </source>
</evidence>
<proteinExistence type="predicted"/>
<dbReference type="EMBL" id="PIPR01000001">
    <property type="protein sequence ID" value="RUO41970.1"/>
    <property type="molecule type" value="Genomic_DNA"/>
</dbReference>
<keyword evidence="1" id="KW-0732">Signal</keyword>
<dbReference type="InterPro" id="IPR001466">
    <property type="entry name" value="Beta-lactam-related"/>
</dbReference>
<dbReference type="InterPro" id="IPR050491">
    <property type="entry name" value="AmpC-like"/>
</dbReference>
<organism evidence="3 4">
    <name type="scientific">Pseudidiomarina aestuarii</name>
    <dbReference type="NCBI Taxonomy" id="624146"/>
    <lineage>
        <taxon>Bacteria</taxon>
        <taxon>Pseudomonadati</taxon>
        <taxon>Pseudomonadota</taxon>
        <taxon>Gammaproteobacteria</taxon>
        <taxon>Alteromonadales</taxon>
        <taxon>Idiomarinaceae</taxon>
        <taxon>Pseudidiomarina</taxon>
    </lineage>
</organism>
<gene>
    <name evidence="3" type="ORF">CWE22_07455</name>
</gene>
<dbReference type="Proteomes" id="UP000287766">
    <property type="component" value="Unassembled WGS sequence"/>
</dbReference>
<reference evidence="4" key="1">
    <citation type="journal article" date="2018" name="Front. Microbiol.">
        <title>Genome-Based Analysis Reveals the Taxonomy and Diversity of the Family Idiomarinaceae.</title>
        <authorList>
            <person name="Liu Y."/>
            <person name="Lai Q."/>
            <person name="Shao Z."/>
        </authorList>
    </citation>
    <scope>NUCLEOTIDE SEQUENCE [LARGE SCALE GENOMIC DNA]</scope>
    <source>
        <strain evidence="4">KYW314</strain>
    </source>
</reference>
<feature type="chain" id="PRO_5030797525" description="Beta-lactamase-related domain-containing protein" evidence="1">
    <location>
        <begin position="26"/>
        <end position="457"/>
    </location>
</feature>
<keyword evidence="4" id="KW-1185">Reference proteome</keyword>
<sequence length="457" mass="51032">MSMINKLVMKILAIVVFCQPLMTVAEPASDKQQYREQIEELARAYQSVYGFSGSIKVVKDGLPIVESSYGLADRSFNIDNAINHRFSINSISKTFTATAVMQLVESGDISLDQSIGAYLPELKADWKDEVTVHHLLTHSSGLPRESGIQWYDELTLEQQVEHLINKQTLLFAPGTRYEYSNSGITLLGRIIENVSGQSFFNYINNRIIKPLELPDTGMYEGRKLVPRQAVPYRITTNGVASAQRAKHLGQNAGGGMYSTVNDLYRFVVALENNRLLSAETTQLMFKPQIEIDGGDAASYGWTLKPFGNQTLVFASGSGYGTKSVMVRQSATDDFIAVTSNWGNTPILQLMAGLFLIINDLDYDLPDQKVLAKPSHYEDFLGIYRFDPILLKKHLMADSDSMTLQEIDGRLFLNDELLADKENGFLGLTYTDEVMIKVDEMSMTININGNQVVGKRQD</sequence>
<evidence type="ECO:0000259" key="2">
    <source>
        <dbReference type="Pfam" id="PF00144"/>
    </source>
</evidence>
<evidence type="ECO:0000313" key="4">
    <source>
        <dbReference type="Proteomes" id="UP000287766"/>
    </source>
</evidence>
<protein>
    <recommendedName>
        <fullName evidence="2">Beta-lactamase-related domain-containing protein</fullName>
    </recommendedName>
</protein>
<name>A0A7Z6ZVR5_9GAMM</name>
<dbReference type="Pfam" id="PF00144">
    <property type="entry name" value="Beta-lactamase"/>
    <property type="match status" value="1"/>
</dbReference>